<feature type="compositionally biased region" description="Basic and acidic residues" evidence="2">
    <location>
        <begin position="509"/>
        <end position="523"/>
    </location>
</feature>
<sequence>MVPLRTIRRDDSLEAAQQPIQDVVQAPGIPREKRIGRRVEEEFCFVSDETLSQALQPALLNGGNLVDVFQKREDDFEAVEPLEVWYATPNGEVRELVFVDSTKTGPRILVAASRVNNMHRAISVLARKVDNLTTTLRVCRSHYYKELFSLRHGREPMEEHEKFWFMPQNYQDTVSIQELRARFGSEQEFFRRGHRFELGFLPLGGSSELRKKEQEIRQLKAKLSQIDSIAEERVEQIVTRKMIPELFRWMKYMNDFREAEFNQHLQLLGQELAKQEALEKEDEDSEPVVDLEKVRLKNRAENAEMEVDTLRQKLQEAQVAQDALTKLLTDRRAEIPHEFRAARDGITSEDSVSFFASESPLPSKEPPSLEDVRARRRSLAEEMFPSVTSYLDRPPLRPETEGSPADAEAKSKQLQGLADAWEKEAKDMARKNIELQKKNKEMARIQKQRDIALKEVKKANEQREVVEKELVRCKQIILELKQASEGTAQEGDSGAPSSLPSRRASTVRQDLKEQLDMVREIGSKGRLNLPTAPQSRHLASPTSGSQSRDPTKDNPRGRRASTKEETTPRRRASEAGNASQSQSPVKRRSSTVQDLSTSEKAAAAPQMLSPTRRASKTMKAESPERTPQVIEVTESNQEQEDDKEEIYLQQVNSPEGSPGSGDSKEELLSADSEAAEADLPGGPGPPEESIHLPTEEPPTAHSFRNITPAKMSLEFSLGLGDFTHFNSQEVSSDMRDASVQTLITVGVMPPRWVVWPGYGDDPEDGSLQQLLAGTKSKVLQWCVQYIKVEEPDILKSAAAMAAVEKRAAAVRRAASPPAPKPKEGEGSKWSKAVQRMNTLRLGKLQKISAMDEAVLHAGMFLEERKQQIEALPPQPPPKPVRMNKPGGLRKMVAAAAATTARRWIHSPSGASICRVNQKEPGLPRLLSTSEAPTLSLMESQDSTLVFELPPEKDETEQAEARDWQLQVNTDHAGPPEARAEARSVSHEPRAWPRQVTAMTDAESSLSEREKSGSFAAGTSEDAEWTQSRHSRDSQLSDQEHEHRYEGMSDHLEELPRQRRQVQVAMFQRTEIGSNLYTAPLARNFKASEEEPWSPQVAQGGFTALDSVSLIAGQLDRFQEDFEEHT</sequence>
<evidence type="ECO:0000256" key="1">
    <source>
        <dbReference type="SAM" id="Coils"/>
    </source>
</evidence>
<comment type="caution">
    <text evidence="3">The sequence shown here is derived from an EMBL/GenBank/DDBJ whole genome shotgun (WGS) entry which is preliminary data.</text>
</comment>
<dbReference type="Proteomes" id="UP001178507">
    <property type="component" value="Unassembled WGS sequence"/>
</dbReference>
<evidence type="ECO:0000313" key="3">
    <source>
        <dbReference type="EMBL" id="CAJ1400481.1"/>
    </source>
</evidence>
<feature type="region of interest" description="Disordered" evidence="2">
    <location>
        <begin position="967"/>
        <end position="1053"/>
    </location>
</feature>
<evidence type="ECO:0000313" key="4">
    <source>
        <dbReference type="Proteomes" id="UP001178507"/>
    </source>
</evidence>
<reference evidence="3" key="1">
    <citation type="submission" date="2023-08" db="EMBL/GenBank/DDBJ databases">
        <authorList>
            <person name="Chen Y."/>
            <person name="Shah S."/>
            <person name="Dougan E. K."/>
            <person name="Thang M."/>
            <person name="Chan C."/>
        </authorList>
    </citation>
    <scope>NUCLEOTIDE SEQUENCE</scope>
</reference>
<dbReference type="AlphaFoldDB" id="A0AA36J796"/>
<name>A0AA36J796_9DINO</name>
<feature type="compositionally biased region" description="Basic and acidic residues" evidence="2">
    <location>
        <begin position="549"/>
        <end position="573"/>
    </location>
</feature>
<accession>A0AA36J796</accession>
<keyword evidence="4" id="KW-1185">Reference proteome</keyword>
<feature type="compositionally biased region" description="Basic and acidic residues" evidence="2">
    <location>
        <begin position="1029"/>
        <end position="1053"/>
    </location>
</feature>
<feature type="coiled-coil region" evidence="1">
    <location>
        <begin position="293"/>
        <end position="327"/>
    </location>
</feature>
<feature type="compositionally biased region" description="Basic and acidic residues" evidence="2">
    <location>
        <begin position="977"/>
        <end position="990"/>
    </location>
</feature>
<protein>
    <submittedName>
        <fullName evidence="3">Uncharacterized protein</fullName>
    </submittedName>
</protein>
<gene>
    <name evidence="3" type="ORF">EVOR1521_LOCUS23808</name>
</gene>
<evidence type="ECO:0000256" key="2">
    <source>
        <dbReference type="SAM" id="MobiDB-lite"/>
    </source>
</evidence>
<feature type="region of interest" description="Disordered" evidence="2">
    <location>
        <begin position="481"/>
        <end position="701"/>
    </location>
</feature>
<feature type="compositionally biased region" description="Polar residues" evidence="2">
    <location>
        <begin position="576"/>
        <end position="599"/>
    </location>
</feature>
<feature type="compositionally biased region" description="Polar residues" evidence="2">
    <location>
        <begin position="495"/>
        <end position="508"/>
    </location>
</feature>
<dbReference type="EMBL" id="CAUJNA010003372">
    <property type="protein sequence ID" value="CAJ1400481.1"/>
    <property type="molecule type" value="Genomic_DNA"/>
</dbReference>
<feature type="region of interest" description="Disordered" evidence="2">
    <location>
        <begin position="351"/>
        <end position="413"/>
    </location>
</feature>
<keyword evidence="1" id="KW-0175">Coiled coil</keyword>
<organism evidence="3 4">
    <name type="scientific">Effrenium voratum</name>
    <dbReference type="NCBI Taxonomy" id="2562239"/>
    <lineage>
        <taxon>Eukaryota</taxon>
        <taxon>Sar</taxon>
        <taxon>Alveolata</taxon>
        <taxon>Dinophyceae</taxon>
        <taxon>Suessiales</taxon>
        <taxon>Symbiodiniaceae</taxon>
        <taxon>Effrenium</taxon>
    </lineage>
</organism>
<proteinExistence type="predicted"/>